<dbReference type="AlphaFoldDB" id="A0A922HTU0"/>
<dbReference type="Proteomes" id="UP000790347">
    <property type="component" value="Unassembled WGS sequence"/>
</dbReference>
<keyword evidence="2" id="KW-1185">Reference proteome</keyword>
<name>A0A922HTU0_DERFA</name>
<organism evidence="1 2">
    <name type="scientific">Dermatophagoides farinae</name>
    <name type="common">American house dust mite</name>
    <dbReference type="NCBI Taxonomy" id="6954"/>
    <lineage>
        <taxon>Eukaryota</taxon>
        <taxon>Metazoa</taxon>
        <taxon>Ecdysozoa</taxon>
        <taxon>Arthropoda</taxon>
        <taxon>Chelicerata</taxon>
        <taxon>Arachnida</taxon>
        <taxon>Acari</taxon>
        <taxon>Acariformes</taxon>
        <taxon>Sarcoptiformes</taxon>
        <taxon>Astigmata</taxon>
        <taxon>Psoroptidia</taxon>
        <taxon>Analgoidea</taxon>
        <taxon>Pyroglyphidae</taxon>
        <taxon>Dermatophagoidinae</taxon>
        <taxon>Dermatophagoides</taxon>
    </lineage>
</organism>
<gene>
    <name evidence="1" type="ORF">DERF_011039</name>
</gene>
<sequence>MIELHDEDTFKGQRCCKLIIGKNQRMVMTECSSALRRNVAMLELPFRCHAESVLVEQSQLLLMTEEEPALLAAPLLLLLPGEQDDVVVVVADADDCDCPVGD</sequence>
<protein>
    <submittedName>
        <fullName evidence="1">Uncharacterized protein</fullName>
    </submittedName>
</protein>
<evidence type="ECO:0000313" key="1">
    <source>
        <dbReference type="EMBL" id="KAH9506299.1"/>
    </source>
</evidence>
<comment type="caution">
    <text evidence="1">The sequence shown here is derived from an EMBL/GenBank/DDBJ whole genome shotgun (WGS) entry which is preliminary data.</text>
</comment>
<dbReference type="EMBL" id="ASGP02000005">
    <property type="protein sequence ID" value="KAH9506299.1"/>
    <property type="molecule type" value="Genomic_DNA"/>
</dbReference>
<evidence type="ECO:0000313" key="2">
    <source>
        <dbReference type="Proteomes" id="UP000790347"/>
    </source>
</evidence>
<reference evidence="1" key="1">
    <citation type="submission" date="2013-05" db="EMBL/GenBank/DDBJ databases">
        <authorList>
            <person name="Yim A.K.Y."/>
            <person name="Chan T.F."/>
            <person name="Ji K.M."/>
            <person name="Liu X.Y."/>
            <person name="Zhou J.W."/>
            <person name="Li R.Q."/>
            <person name="Yang K.Y."/>
            <person name="Li J."/>
            <person name="Li M."/>
            <person name="Law P.T.W."/>
            <person name="Wu Y.L."/>
            <person name="Cai Z.L."/>
            <person name="Qin H."/>
            <person name="Bao Y."/>
            <person name="Leung R.K.K."/>
            <person name="Ng P.K.S."/>
            <person name="Zou J."/>
            <person name="Zhong X.J."/>
            <person name="Ran P.X."/>
            <person name="Zhong N.S."/>
            <person name="Liu Z.G."/>
            <person name="Tsui S.K.W."/>
        </authorList>
    </citation>
    <scope>NUCLEOTIDE SEQUENCE</scope>
    <source>
        <strain evidence="1">Derf</strain>
        <tissue evidence="1">Whole organism</tissue>
    </source>
</reference>
<proteinExistence type="predicted"/>
<accession>A0A922HTU0</accession>
<reference evidence="1" key="2">
    <citation type="journal article" date="2022" name="Res Sq">
        <title>Comparative Genomics Reveals Insights into the Divergent Evolution of Astigmatic Mites and Household Pest Adaptations.</title>
        <authorList>
            <person name="Xiong Q."/>
            <person name="Wan A.T.-Y."/>
            <person name="Liu X.-Y."/>
            <person name="Fung C.S.-H."/>
            <person name="Xiao X."/>
            <person name="Malainual N."/>
            <person name="Hou J."/>
            <person name="Wang L."/>
            <person name="Wang M."/>
            <person name="Yang K."/>
            <person name="Cui Y."/>
            <person name="Leung E."/>
            <person name="Nong W."/>
            <person name="Shin S.-K."/>
            <person name="Au S."/>
            <person name="Jeong K.Y."/>
            <person name="Chew F.T."/>
            <person name="Hui J."/>
            <person name="Leung T.F."/>
            <person name="Tungtrongchitr A."/>
            <person name="Zhong N."/>
            <person name="Liu Z."/>
            <person name="Tsui S."/>
        </authorList>
    </citation>
    <scope>NUCLEOTIDE SEQUENCE</scope>
    <source>
        <strain evidence="1">Derf</strain>
        <tissue evidence="1">Whole organism</tissue>
    </source>
</reference>